<reference evidence="2" key="1">
    <citation type="submission" date="2020-09" db="EMBL/GenBank/DDBJ databases">
        <title>Genome-Enabled Discovery of Anthraquinone Biosynthesis in Senna tora.</title>
        <authorList>
            <person name="Kang S.-H."/>
            <person name="Pandey R.P."/>
            <person name="Lee C.-M."/>
            <person name="Sim J.-S."/>
            <person name="Jeong J.-T."/>
            <person name="Choi B.-S."/>
            <person name="Jung M."/>
            <person name="Ginzburg D."/>
            <person name="Zhao K."/>
            <person name="Won S.Y."/>
            <person name="Oh T.-J."/>
            <person name="Yu Y."/>
            <person name="Kim N.-H."/>
            <person name="Lee O.R."/>
            <person name="Lee T.-H."/>
            <person name="Bashyal P."/>
            <person name="Kim T.-S."/>
            <person name="Lee W.-H."/>
            <person name="Kawkins C."/>
            <person name="Kim C.-K."/>
            <person name="Kim J.S."/>
            <person name="Ahn B.O."/>
            <person name="Rhee S.Y."/>
            <person name="Sohng J.K."/>
        </authorList>
    </citation>
    <scope>NUCLEOTIDE SEQUENCE</scope>
    <source>
        <tissue evidence="2">Leaf</tissue>
    </source>
</reference>
<dbReference type="AlphaFoldDB" id="A0A834TWZ1"/>
<evidence type="ECO:0000313" key="3">
    <source>
        <dbReference type="Proteomes" id="UP000634136"/>
    </source>
</evidence>
<feature type="compositionally biased region" description="Basic and acidic residues" evidence="1">
    <location>
        <begin position="27"/>
        <end position="37"/>
    </location>
</feature>
<evidence type="ECO:0000313" key="2">
    <source>
        <dbReference type="EMBL" id="KAF7829509.1"/>
    </source>
</evidence>
<proteinExistence type="predicted"/>
<protein>
    <submittedName>
        <fullName evidence="2">Putative tRNA pseudouridine synthase Pus10 isoform X2</fullName>
    </submittedName>
</protein>
<name>A0A834TWZ1_9FABA</name>
<keyword evidence="3" id="KW-1185">Reference proteome</keyword>
<evidence type="ECO:0000256" key="1">
    <source>
        <dbReference type="SAM" id="MobiDB-lite"/>
    </source>
</evidence>
<dbReference type="Proteomes" id="UP000634136">
    <property type="component" value="Unassembled WGS sequence"/>
</dbReference>
<comment type="caution">
    <text evidence="2">The sequence shown here is derived from an EMBL/GenBank/DDBJ whole genome shotgun (WGS) entry which is preliminary data.</text>
</comment>
<organism evidence="2 3">
    <name type="scientific">Senna tora</name>
    <dbReference type="NCBI Taxonomy" id="362788"/>
    <lineage>
        <taxon>Eukaryota</taxon>
        <taxon>Viridiplantae</taxon>
        <taxon>Streptophyta</taxon>
        <taxon>Embryophyta</taxon>
        <taxon>Tracheophyta</taxon>
        <taxon>Spermatophyta</taxon>
        <taxon>Magnoliopsida</taxon>
        <taxon>eudicotyledons</taxon>
        <taxon>Gunneridae</taxon>
        <taxon>Pentapetalae</taxon>
        <taxon>rosids</taxon>
        <taxon>fabids</taxon>
        <taxon>Fabales</taxon>
        <taxon>Fabaceae</taxon>
        <taxon>Caesalpinioideae</taxon>
        <taxon>Cassia clade</taxon>
        <taxon>Senna</taxon>
    </lineage>
</organism>
<accession>A0A834TWZ1</accession>
<feature type="region of interest" description="Disordered" evidence="1">
    <location>
        <begin position="27"/>
        <end position="52"/>
    </location>
</feature>
<dbReference type="EMBL" id="JAAIUW010000005">
    <property type="protein sequence ID" value="KAF7829509.1"/>
    <property type="molecule type" value="Genomic_DNA"/>
</dbReference>
<gene>
    <name evidence="2" type="ORF">G2W53_011842</name>
</gene>
<sequence>MVDEKEATGTIHESKLKHVTPIVADEDGNHASSELKDTVQGLPSNAVKDCCP</sequence>